<keyword evidence="1" id="KW-0472">Membrane</keyword>
<gene>
    <name evidence="3" type="ORF">SAMN05216212_0045</name>
</gene>
<organism evidence="3 4">
    <name type="scientific">Microbulbifer yueqingensis</name>
    <dbReference type="NCBI Taxonomy" id="658219"/>
    <lineage>
        <taxon>Bacteria</taxon>
        <taxon>Pseudomonadati</taxon>
        <taxon>Pseudomonadota</taxon>
        <taxon>Gammaproteobacteria</taxon>
        <taxon>Cellvibrionales</taxon>
        <taxon>Microbulbiferaceae</taxon>
        <taxon>Microbulbifer</taxon>
    </lineage>
</organism>
<protein>
    <recommendedName>
        <fullName evidence="2">CAAX prenyl protease 2/Lysostaphin resistance protein A-like domain-containing protein</fullName>
    </recommendedName>
</protein>
<evidence type="ECO:0000313" key="3">
    <source>
        <dbReference type="EMBL" id="SDJ50827.1"/>
    </source>
</evidence>
<reference evidence="4" key="1">
    <citation type="submission" date="2016-10" db="EMBL/GenBank/DDBJ databases">
        <authorList>
            <person name="Varghese N."/>
            <person name="Submissions S."/>
        </authorList>
    </citation>
    <scope>NUCLEOTIDE SEQUENCE [LARGE SCALE GENOMIC DNA]</scope>
    <source>
        <strain evidence="4">CGMCC 1.10658</strain>
    </source>
</reference>
<accession>A0A1G8UAP1</accession>
<feature type="domain" description="CAAX prenyl protease 2/Lysostaphin resistance protein A-like" evidence="2">
    <location>
        <begin position="91"/>
        <end position="178"/>
    </location>
</feature>
<dbReference type="InterPro" id="IPR003675">
    <property type="entry name" value="Rce1/LyrA-like_dom"/>
</dbReference>
<dbReference type="Pfam" id="PF02517">
    <property type="entry name" value="Rce1-like"/>
    <property type="match status" value="1"/>
</dbReference>
<dbReference type="AlphaFoldDB" id="A0A1G8UAP1"/>
<name>A0A1G8UAP1_9GAMM</name>
<keyword evidence="4" id="KW-1185">Reference proteome</keyword>
<feature type="transmembrane region" description="Helical" evidence="1">
    <location>
        <begin position="20"/>
        <end position="41"/>
    </location>
</feature>
<dbReference type="RefSeq" id="WP_175452979.1">
    <property type="nucleotide sequence ID" value="NZ_FNFH01000001.1"/>
</dbReference>
<dbReference type="GO" id="GO:0080120">
    <property type="term" value="P:CAAX-box protein maturation"/>
    <property type="evidence" value="ECO:0007669"/>
    <property type="project" value="UniProtKB-ARBA"/>
</dbReference>
<feature type="transmembrane region" description="Helical" evidence="1">
    <location>
        <begin position="86"/>
        <end position="105"/>
    </location>
</feature>
<dbReference type="EMBL" id="FNFH01000001">
    <property type="protein sequence ID" value="SDJ50827.1"/>
    <property type="molecule type" value="Genomic_DNA"/>
</dbReference>
<proteinExistence type="predicted"/>
<evidence type="ECO:0000259" key="2">
    <source>
        <dbReference type="Pfam" id="PF02517"/>
    </source>
</evidence>
<keyword evidence="1" id="KW-0812">Transmembrane</keyword>
<dbReference type="Proteomes" id="UP000199305">
    <property type="component" value="Unassembled WGS sequence"/>
</dbReference>
<sequence length="205" mass="22580">MEYLEPRGAVKTGLLIRLQLWLLLAGAAVTLWVGVPFSWLGTLGYGAFSWGCIAAVASYGLAAWLTRLSLPIGRRLRRIVTMLRPLLAGITWPQLVLVSLLAGLGEEVVFRVLLQGWLAEWASPAWSIVIASVLFALLHAMTPLYFFVTLVFGLFLGTAYWLSGSVILVVTWHAVYDLLAIAVITRRPEWLGLCADRTAKESGLR</sequence>
<feature type="transmembrane region" description="Helical" evidence="1">
    <location>
        <begin position="47"/>
        <end position="65"/>
    </location>
</feature>
<dbReference type="STRING" id="658219.SAMN05216212_0045"/>
<evidence type="ECO:0000313" key="4">
    <source>
        <dbReference type="Proteomes" id="UP000199305"/>
    </source>
</evidence>
<feature type="transmembrane region" description="Helical" evidence="1">
    <location>
        <begin position="117"/>
        <end position="137"/>
    </location>
</feature>
<dbReference type="GO" id="GO:0004175">
    <property type="term" value="F:endopeptidase activity"/>
    <property type="evidence" value="ECO:0007669"/>
    <property type="project" value="UniProtKB-ARBA"/>
</dbReference>
<evidence type="ECO:0000256" key="1">
    <source>
        <dbReference type="SAM" id="Phobius"/>
    </source>
</evidence>
<keyword evidence="1" id="KW-1133">Transmembrane helix</keyword>